<dbReference type="Pfam" id="PF01751">
    <property type="entry name" value="Toprim"/>
    <property type="match status" value="1"/>
</dbReference>
<dbReference type="GO" id="GO:0005524">
    <property type="term" value="F:ATP binding"/>
    <property type="evidence" value="ECO:0007669"/>
    <property type="project" value="UniProtKB-KW"/>
</dbReference>
<evidence type="ECO:0000256" key="2">
    <source>
        <dbReference type="ARBA" id="ARBA00001946"/>
    </source>
</evidence>
<dbReference type="PROSITE" id="PS50880">
    <property type="entry name" value="TOPRIM"/>
    <property type="match status" value="1"/>
</dbReference>
<dbReference type="Pfam" id="PF00986">
    <property type="entry name" value="DNA_gyraseB_C"/>
    <property type="match status" value="1"/>
</dbReference>
<evidence type="ECO:0000313" key="13">
    <source>
        <dbReference type="EMBL" id="KKU88200.1"/>
    </source>
</evidence>
<dbReference type="InterPro" id="IPR013760">
    <property type="entry name" value="Topo_IIA-like_dom_sf"/>
</dbReference>
<dbReference type="InterPro" id="IPR020568">
    <property type="entry name" value="Ribosomal_Su5_D2-typ_SF"/>
</dbReference>
<dbReference type="AlphaFoldDB" id="A0A0G1X193"/>
<keyword evidence="8" id="KW-0460">Magnesium</keyword>
<keyword evidence="9" id="KW-0799">Topoisomerase</keyword>
<dbReference type="FunFam" id="3.40.50.670:FF:000002">
    <property type="entry name" value="DNA gyrase subunit B"/>
    <property type="match status" value="1"/>
</dbReference>
<evidence type="ECO:0000256" key="11">
    <source>
        <dbReference type="ARBA" id="ARBA00023235"/>
    </source>
</evidence>
<dbReference type="InterPro" id="IPR000565">
    <property type="entry name" value="Topo_IIA_B"/>
</dbReference>
<dbReference type="CDD" id="cd16928">
    <property type="entry name" value="HATPase_GyrB-like"/>
    <property type="match status" value="1"/>
</dbReference>
<dbReference type="InterPro" id="IPR001241">
    <property type="entry name" value="Topo_IIA"/>
</dbReference>
<dbReference type="GO" id="GO:0003677">
    <property type="term" value="F:DNA binding"/>
    <property type="evidence" value="ECO:0007669"/>
    <property type="project" value="UniProtKB-KW"/>
</dbReference>
<dbReference type="SUPFAM" id="SSF55874">
    <property type="entry name" value="ATPase domain of HSP90 chaperone/DNA topoisomerase II/histidine kinase"/>
    <property type="match status" value="1"/>
</dbReference>
<evidence type="ECO:0000256" key="8">
    <source>
        <dbReference type="ARBA" id="ARBA00022842"/>
    </source>
</evidence>
<dbReference type="SMART" id="SM00387">
    <property type="entry name" value="HATPase_c"/>
    <property type="match status" value="1"/>
</dbReference>
<reference evidence="13 14" key="1">
    <citation type="journal article" date="2015" name="Nature">
        <title>rRNA introns, odd ribosomes, and small enigmatic genomes across a large radiation of phyla.</title>
        <authorList>
            <person name="Brown C.T."/>
            <person name="Hug L.A."/>
            <person name="Thomas B.C."/>
            <person name="Sharon I."/>
            <person name="Castelle C.J."/>
            <person name="Singh A."/>
            <person name="Wilkins M.J."/>
            <person name="Williams K.H."/>
            <person name="Banfield J.F."/>
        </authorList>
    </citation>
    <scope>NUCLEOTIDE SEQUENCE [LARGE SCALE GENOMIC DNA]</scope>
</reference>
<evidence type="ECO:0000256" key="7">
    <source>
        <dbReference type="ARBA" id="ARBA00022840"/>
    </source>
</evidence>
<comment type="similarity">
    <text evidence="3">Belongs to the type II topoisomerase GyrB family.</text>
</comment>
<dbReference type="EMBL" id="LCOZ01000001">
    <property type="protein sequence ID" value="KKU88200.1"/>
    <property type="molecule type" value="Genomic_DNA"/>
</dbReference>
<dbReference type="Gene3D" id="3.30.565.10">
    <property type="entry name" value="Histidine kinase-like ATPase, C-terminal domain"/>
    <property type="match status" value="1"/>
</dbReference>
<dbReference type="Gene3D" id="3.30.230.10">
    <property type="match status" value="1"/>
</dbReference>
<dbReference type="PRINTS" id="PR00418">
    <property type="entry name" value="TPI2FAMILY"/>
</dbReference>
<dbReference type="InterPro" id="IPR013759">
    <property type="entry name" value="Topo_IIA_B_C"/>
</dbReference>
<dbReference type="CDD" id="cd00822">
    <property type="entry name" value="TopoII_Trans_DNA_gyrase"/>
    <property type="match status" value="1"/>
</dbReference>
<keyword evidence="11" id="KW-0413">Isomerase</keyword>
<dbReference type="SMART" id="SM00433">
    <property type="entry name" value="TOP2c"/>
    <property type="match status" value="1"/>
</dbReference>
<evidence type="ECO:0000256" key="6">
    <source>
        <dbReference type="ARBA" id="ARBA00022741"/>
    </source>
</evidence>
<dbReference type="PATRIC" id="fig|1618373.3.peg.15"/>
<evidence type="ECO:0000256" key="1">
    <source>
        <dbReference type="ARBA" id="ARBA00000185"/>
    </source>
</evidence>
<keyword evidence="10" id="KW-0238">DNA-binding</keyword>
<accession>A0A0G1X193</accession>
<dbReference type="InterPro" id="IPR014721">
    <property type="entry name" value="Ribsml_uS5_D2-typ_fold_subgr"/>
</dbReference>
<dbReference type="GO" id="GO:0003918">
    <property type="term" value="F:DNA topoisomerase type II (double strand cut, ATP-hydrolyzing) activity"/>
    <property type="evidence" value="ECO:0007669"/>
    <property type="project" value="UniProtKB-EC"/>
</dbReference>
<dbReference type="Pfam" id="PF00204">
    <property type="entry name" value="DNA_gyraseB"/>
    <property type="match status" value="1"/>
</dbReference>
<feature type="domain" description="Toprim" evidence="12">
    <location>
        <begin position="437"/>
        <end position="551"/>
    </location>
</feature>
<dbReference type="GO" id="GO:0046872">
    <property type="term" value="F:metal ion binding"/>
    <property type="evidence" value="ECO:0007669"/>
    <property type="project" value="UniProtKB-KW"/>
</dbReference>
<evidence type="ECO:0000256" key="3">
    <source>
        <dbReference type="ARBA" id="ARBA00010708"/>
    </source>
</evidence>
<comment type="catalytic activity">
    <reaction evidence="1">
        <text>ATP-dependent breakage, passage and rejoining of double-stranded DNA.</text>
        <dbReference type="EC" id="5.6.2.2"/>
    </reaction>
</comment>
<proteinExistence type="inferred from homology"/>
<keyword evidence="7" id="KW-0067">ATP-binding</keyword>
<dbReference type="SUPFAM" id="SSF54211">
    <property type="entry name" value="Ribosomal protein S5 domain 2-like"/>
    <property type="match status" value="1"/>
</dbReference>
<dbReference type="Pfam" id="PF02518">
    <property type="entry name" value="HATPase_c"/>
    <property type="match status" value="1"/>
</dbReference>
<dbReference type="PANTHER" id="PTHR45866">
    <property type="entry name" value="DNA GYRASE/TOPOISOMERASE SUBUNIT B"/>
    <property type="match status" value="1"/>
</dbReference>
<dbReference type="InterPro" id="IPR002288">
    <property type="entry name" value="DNA_gyrase_B_C"/>
</dbReference>
<protein>
    <recommendedName>
        <fullName evidence="4">DNA topoisomerase (ATP-hydrolyzing)</fullName>
        <ecNumber evidence="4">5.6.2.2</ecNumber>
    </recommendedName>
</protein>
<comment type="cofactor">
    <cofactor evidence="2">
        <name>Mg(2+)</name>
        <dbReference type="ChEBI" id="CHEBI:18420"/>
    </cofactor>
</comment>
<sequence length="651" mass="72523">MVPLIFMAYTAKDITVLEGLEPVRKRPGMYIGSTDGKGLHHILTEIVDNSVDEAIPGFAKNIWVTLAKDGSATVVDDGRGIPIDKHKSGVSALEITMTKLHAGGKFGSSAYQASAGLHGVGASAVNALSQFMQVIVKRDKQMVYQRYQRGKPTTKILPLKTEKELEKLIPCRHFALPKSGSYTITTFIADEQIFKKHVDFNFSTLVNLCRERAFLIAKLSFHLFDERTDQEEHFYFDGGIRSLVRFLNRNKKALHPIIYFNRQLDGYEWPIGVEAALQYTDSFTETVQSFANVINTNDGGTHLTGFKMALSRVVKDYGDKNTKDAALVSDDFKEGLTAVVFVKMPSNNIQFESQTKTKLNNPEAQSAVFSVVKEGLTSYFEEHPNEARKVLDKVLLASRARLAARAARDAVVRKGALEGSTLPGTLADCQETNPQSSELFIVEGPSAGGSAKQGRDRKFQAILPLGGKILNTERAHLDKIIQFEELKNLVIALGMGIGETLAAEKLRYHRVVIMCDADVDGEHITTLLLTFFFRHMLPVINGGYLYIAQPPLYKIAHDKIIHYAYSDDELAEYLTTIKGHKFSQQRYKGLGEMNPEQLWETTMNPVNRILKQVTIADAAVASEVFTMLMGDEVPPRKRFIQTHAKMATLDI</sequence>
<dbReference type="GO" id="GO:0006265">
    <property type="term" value="P:DNA topological change"/>
    <property type="evidence" value="ECO:0007669"/>
    <property type="project" value="InterPro"/>
</dbReference>
<comment type="caution">
    <text evidence="13">The sequence shown here is derived from an EMBL/GenBank/DDBJ whole genome shotgun (WGS) entry which is preliminary data.</text>
</comment>
<dbReference type="InterPro" id="IPR003594">
    <property type="entry name" value="HATPase_dom"/>
</dbReference>
<dbReference type="InterPro" id="IPR013506">
    <property type="entry name" value="Topo_IIA_bsu_dom2"/>
</dbReference>
<dbReference type="InterPro" id="IPR036890">
    <property type="entry name" value="HATPase_C_sf"/>
</dbReference>
<keyword evidence="5" id="KW-0479">Metal-binding</keyword>
<dbReference type="PRINTS" id="PR01159">
    <property type="entry name" value="DNAGYRASEB"/>
</dbReference>
<name>A0A0G1X193_9BACT</name>
<organism evidence="13 14">
    <name type="scientific">Candidatus Beckwithbacteria bacterium GW2011_GWC2_47_9</name>
    <dbReference type="NCBI Taxonomy" id="1618373"/>
    <lineage>
        <taxon>Bacteria</taxon>
        <taxon>Candidatus Beckwithiibacteriota</taxon>
    </lineage>
</organism>
<dbReference type="NCBIfam" id="NF004189">
    <property type="entry name" value="PRK05644.1"/>
    <property type="match status" value="1"/>
</dbReference>
<dbReference type="SUPFAM" id="SSF56719">
    <property type="entry name" value="Type II DNA topoisomerase"/>
    <property type="match status" value="1"/>
</dbReference>
<keyword evidence="6" id="KW-0547">Nucleotide-binding</keyword>
<gene>
    <name evidence="13" type="ORF">UY17_C0001G0013</name>
</gene>
<dbReference type="InterPro" id="IPR006171">
    <property type="entry name" value="TOPRIM_dom"/>
</dbReference>
<evidence type="ECO:0000256" key="4">
    <source>
        <dbReference type="ARBA" id="ARBA00012895"/>
    </source>
</evidence>
<dbReference type="PANTHER" id="PTHR45866:SF1">
    <property type="entry name" value="DNA GYRASE SUBUNIT B, MITOCHONDRIAL"/>
    <property type="match status" value="1"/>
</dbReference>
<dbReference type="Proteomes" id="UP000034772">
    <property type="component" value="Unassembled WGS sequence"/>
</dbReference>
<dbReference type="Gene3D" id="3.40.50.670">
    <property type="match status" value="1"/>
</dbReference>
<evidence type="ECO:0000256" key="10">
    <source>
        <dbReference type="ARBA" id="ARBA00023125"/>
    </source>
</evidence>
<evidence type="ECO:0000256" key="9">
    <source>
        <dbReference type="ARBA" id="ARBA00023029"/>
    </source>
</evidence>
<evidence type="ECO:0000313" key="14">
    <source>
        <dbReference type="Proteomes" id="UP000034772"/>
    </source>
</evidence>
<evidence type="ECO:0000256" key="5">
    <source>
        <dbReference type="ARBA" id="ARBA00022723"/>
    </source>
</evidence>
<evidence type="ECO:0000259" key="12">
    <source>
        <dbReference type="PROSITE" id="PS50880"/>
    </source>
</evidence>
<dbReference type="EC" id="5.6.2.2" evidence="4"/>